<gene>
    <name evidence="1" type="ORF">Q7C36_011379</name>
</gene>
<name>A0AA88MRH3_TACVA</name>
<evidence type="ECO:0008006" key="3">
    <source>
        <dbReference type="Google" id="ProtNLM"/>
    </source>
</evidence>
<comment type="caution">
    <text evidence="1">The sequence shown here is derived from an EMBL/GenBank/DDBJ whole genome shotgun (WGS) entry which is preliminary data.</text>
</comment>
<dbReference type="PANTHER" id="PTHR14365:SF1">
    <property type="entry name" value="APOPTOSIS REGULATORY PROTEIN SIVA"/>
    <property type="match status" value="1"/>
</dbReference>
<dbReference type="GO" id="GO:0005175">
    <property type="term" value="F:CD27 receptor binding"/>
    <property type="evidence" value="ECO:0007669"/>
    <property type="project" value="TreeGrafter"/>
</dbReference>
<reference evidence="1" key="1">
    <citation type="submission" date="2023-08" db="EMBL/GenBank/DDBJ databases">
        <title>Pelteobagrus vachellii genome.</title>
        <authorList>
            <person name="Liu H."/>
        </authorList>
    </citation>
    <scope>NUCLEOTIDE SEQUENCE</scope>
    <source>
        <strain evidence="1">PRFRI_2022a</strain>
        <tissue evidence="1">Muscle</tissue>
    </source>
</reference>
<sequence>MPKRSCPFTDSFSTQYKVHVGQKELLHGVFGNKYRQEVYEKTKNLLFNGTRAVMGRIWNVDAEGRCSEVDMSVSNQGVVAPANNQLLLRGQTLIGFDGKLKKANAVSGNVTTPNVCAVCQRSSGIRTSCSQCDRPACPACMQQCNSCSSLCCSVCTITDYTDRYDKVLCCSCSS</sequence>
<accession>A0AA88MRH3</accession>
<dbReference type="EMBL" id="JAVHJS010000011">
    <property type="protein sequence ID" value="KAK2843164.1"/>
    <property type="molecule type" value="Genomic_DNA"/>
</dbReference>
<evidence type="ECO:0000313" key="1">
    <source>
        <dbReference type="EMBL" id="KAK2843164.1"/>
    </source>
</evidence>
<dbReference type="AlphaFoldDB" id="A0AA88MRH3"/>
<dbReference type="Pfam" id="PF05458">
    <property type="entry name" value="Siva"/>
    <property type="match status" value="1"/>
</dbReference>
<dbReference type="GO" id="GO:0097191">
    <property type="term" value="P:extrinsic apoptotic signaling pathway"/>
    <property type="evidence" value="ECO:0007669"/>
    <property type="project" value="TreeGrafter"/>
</dbReference>
<keyword evidence="2" id="KW-1185">Reference proteome</keyword>
<protein>
    <recommendedName>
        <fullName evidence="3">Apoptosis regulatory protein Siva</fullName>
    </recommendedName>
</protein>
<proteinExistence type="predicted"/>
<dbReference type="InterPro" id="IPR022773">
    <property type="entry name" value="Siva"/>
</dbReference>
<dbReference type="PANTHER" id="PTHR14365">
    <property type="entry name" value="APOPTOSIS REGULATORY PROTEIN SIVA"/>
    <property type="match status" value="1"/>
</dbReference>
<evidence type="ECO:0000313" key="2">
    <source>
        <dbReference type="Proteomes" id="UP001187315"/>
    </source>
</evidence>
<dbReference type="Proteomes" id="UP001187315">
    <property type="component" value="Unassembled WGS sequence"/>
</dbReference>
<organism evidence="1 2">
    <name type="scientific">Tachysurus vachellii</name>
    <name type="common">Darkbarbel catfish</name>
    <name type="synonym">Pelteobagrus vachellii</name>
    <dbReference type="NCBI Taxonomy" id="175792"/>
    <lineage>
        <taxon>Eukaryota</taxon>
        <taxon>Metazoa</taxon>
        <taxon>Chordata</taxon>
        <taxon>Craniata</taxon>
        <taxon>Vertebrata</taxon>
        <taxon>Euteleostomi</taxon>
        <taxon>Actinopterygii</taxon>
        <taxon>Neopterygii</taxon>
        <taxon>Teleostei</taxon>
        <taxon>Ostariophysi</taxon>
        <taxon>Siluriformes</taxon>
        <taxon>Bagridae</taxon>
        <taxon>Tachysurus</taxon>
    </lineage>
</organism>